<reference evidence="7" key="2">
    <citation type="submission" date="2025-09" db="UniProtKB">
        <authorList>
            <consortium name="Ensembl"/>
        </authorList>
    </citation>
    <scope>IDENTIFICATION</scope>
</reference>
<dbReference type="RefSeq" id="XP_030395797.1">
    <property type="nucleotide sequence ID" value="XM_030539937.1"/>
</dbReference>
<dbReference type="InterPro" id="IPR018378">
    <property type="entry name" value="C-type_lectin_CS"/>
</dbReference>
<evidence type="ECO:0000256" key="2">
    <source>
        <dbReference type="ARBA" id="ARBA00022525"/>
    </source>
</evidence>
<dbReference type="InterPro" id="IPR016187">
    <property type="entry name" value="CTDL_fold"/>
</dbReference>
<dbReference type="SUPFAM" id="SSF56436">
    <property type="entry name" value="C-type lectin-like"/>
    <property type="match status" value="1"/>
</dbReference>
<dbReference type="Proteomes" id="UP000694390">
    <property type="component" value="Unassembled WGS sequence"/>
</dbReference>
<dbReference type="InterPro" id="IPR016186">
    <property type="entry name" value="C-type_lectin-like/link_sf"/>
</dbReference>
<keyword evidence="2" id="KW-0964">Secreted</keyword>
<dbReference type="PROSITE" id="PS50041">
    <property type="entry name" value="C_TYPE_LECTIN_2"/>
    <property type="match status" value="1"/>
</dbReference>
<keyword evidence="3" id="KW-0430">Lectin</keyword>
<dbReference type="SMART" id="SM00034">
    <property type="entry name" value="CLECT"/>
    <property type="match status" value="1"/>
</dbReference>
<dbReference type="GO" id="GO:0030246">
    <property type="term" value="F:carbohydrate binding"/>
    <property type="evidence" value="ECO:0007669"/>
    <property type="project" value="UniProtKB-KW"/>
</dbReference>
<feature type="signal peptide" evidence="5">
    <location>
        <begin position="1"/>
        <end position="23"/>
    </location>
</feature>
<dbReference type="PROSITE" id="PS00615">
    <property type="entry name" value="C_TYPE_LECTIN_1"/>
    <property type="match status" value="1"/>
</dbReference>
<dbReference type="InterPro" id="IPR050111">
    <property type="entry name" value="C-type_lectin/snaclec_domain"/>
</dbReference>
<dbReference type="AlphaFoldDB" id="A0A8C4XWD9"/>
<dbReference type="GeneID" id="115638252"/>
<evidence type="ECO:0000256" key="3">
    <source>
        <dbReference type="ARBA" id="ARBA00022734"/>
    </source>
</evidence>
<feature type="domain" description="C-type lectin" evidence="6">
    <location>
        <begin position="53"/>
        <end position="174"/>
    </location>
</feature>
<feature type="chain" id="PRO_5034041528" evidence="5">
    <location>
        <begin position="24"/>
        <end position="177"/>
    </location>
</feature>
<reference evidence="7" key="1">
    <citation type="submission" date="2025-08" db="UniProtKB">
        <authorList>
            <consortium name="Ensembl"/>
        </authorList>
    </citation>
    <scope>IDENTIFICATION</scope>
</reference>
<comment type="subcellular location">
    <subcellularLocation>
        <location evidence="1">Secreted</location>
    </subcellularLocation>
</comment>
<dbReference type="InterPro" id="IPR001304">
    <property type="entry name" value="C-type_lectin-like"/>
</dbReference>
<sequence>MGPVAYFSFCLLSCLIFSPSLEASPRNVLSPHPNSSLGSGVEARYCRSGWQPFRRRCYRFFPQKMAWSEAEVQCQYLHNGAHLASILSAAEGNMVARYISQSGSKDAVWIGLHNPQHNKRWRWTDRSRFCYSNWKIGEPNNQGGSEYCGELWRQTGFKEWNDASCNKQNAYICKYRR</sequence>
<name>A0A8C4XWD9_9SAUR</name>
<organism evidence="7 8">
    <name type="scientific">Gopherus evgoodei</name>
    <name type="common">Goodes thornscrub tortoise</name>
    <dbReference type="NCBI Taxonomy" id="1825980"/>
    <lineage>
        <taxon>Eukaryota</taxon>
        <taxon>Metazoa</taxon>
        <taxon>Chordata</taxon>
        <taxon>Craniata</taxon>
        <taxon>Vertebrata</taxon>
        <taxon>Euteleostomi</taxon>
        <taxon>Archelosauria</taxon>
        <taxon>Testudinata</taxon>
        <taxon>Testudines</taxon>
        <taxon>Cryptodira</taxon>
        <taxon>Durocryptodira</taxon>
        <taxon>Testudinoidea</taxon>
        <taxon>Testudinidae</taxon>
        <taxon>Gopherus</taxon>
    </lineage>
</organism>
<keyword evidence="4" id="KW-1015">Disulfide bond</keyword>
<accession>A0A8C4XWD9</accession>
<evidence type="ECO:0000313" key="7">
    <source>
        <dbReference type="Ensembl" id="ENSGEVP00005001490.1"/>
    </source>
</evidence>
<keyword evidence="5" id="KW-0732">Signal</keyword>
<keyword evidence="8" id="KW-1185">Reference proteome</keyword>
<evidence type="ECO:0000256" key="5">
    <source>
        <dbReference type="SAM" id="SignalP"/>
    </source>
</evidence>
<dbReference type="Pfam" id="PF00059">
    <property type="entry name" value="Lectin_C"/>
    <property type="match status" value="1"/>
</dbReference>
<dbReference type="OrthoDB" id="9421568at2759"/>
<proteinExistence type="predicted"/>
<protein>
    <submittedName>
        <fullName evidence="7">Lithostathine-1-like</fullName>
    </submittedName>
</protein>
<gene>
    <name evidence="7" type="primary">LOC115638252</name>
</gene>
<dbReference type="Ensembl" id="ENSGEVT00005001577.1">
    <property type="protein sequence ID" value="ENSGEVP00005001490.1"/>
    <property type="gene ID" value="ENSGEVG00005001159.1"/>
</dbReference>
<evidence type="ECO:0000256" key="4">
    <source>
        <dbReference type="ARBA" id="ARBA00023157"/>
    </source>
</evidence>
<evidence type="ECO:0000259" key="6">
    <source>
        <dbReference type="PROSITE" id="PS50041"/>
    </source>
</evidence>
<dbReference type="GeneTree" id="ENSGT00940000161814"/>
<dbReference type="FunFam" id="3.10.100.10:FF:000015">
    <property type="entry name" value="C-type lectin Cal"/>
    <property type="match status" value="1"/>
</dbReference>
<dbReference type="PRINTS" id="PR01504">
    <property type="entry name" value="PNCREATITSAP"/>
</dbReference>
<dbReference type="Gene3D" id="3.10.100.10">
    <property type="entry name" value="Mannose-Binding Protein A, subunit A"/>
    <property type="match status" value="1"/>
</dbReference>
<evidence type="ECO:0000313" key="8">
    <source>
        <dbReference type="Proteomes" id="UP000694390"/>
    </source>
</evidence>
<evidence type="ECO:0000256" key="1">
    <source>
        <dbReference type="ARBA" id="ARBA00004613"/>
    </source>
</evidence>
<dbReference type="GO" id="GO:0005576">
    <property type="term" value="C:extracellular region"/>
    <property type="evidence" value="ECO:0007669"/>
    <property type="project" value="UniProtKB-SubCell"/>
</dbReference>
<dbReference type="PANTHER" id="PTHR22803">
    <property type="entry name" value="MANNOSE, PHOSPHOLIPASE, LECTIN RECEPTOR RELATED"/>
    <property type="match status" value="1"/>
</dbReference>